<dbReference type="VEuPathDB" id="VectorBase:MDOA012200"/>
<dbReference type="PRINTS" id="PR00463">
    <property type="entry name" value="EP450I"/>
</dbReference>
<evidence type="ECO:0000256" key="3">
    <source>
        <dbReference type="ARBA" id="ARBA00022617"/>
    </source>
</evidence>
<evidence type="ECO:0000256" key="7">
    <source>
        <dbReference type="ARBA" id="ARBA00023033"/>
    </source>
</evidence>
<name>A0A1I8N6Z5_MUSDO</name>
<reference evidence="9" key="1">
    <citation type="submission" date="2020-05" db="UniProtKB">
        <authorList>
            <consortium name="EnsemblMetazoa"/>
        </authorList>
    </citation>
    <scope>IDENTIFICATION</scope>
    <source>
        <strain evidence="9">Aabys</strain>
    </source>
</reference>
<evidence type="ECO:0000256" key="6">
    <source>
        <dbReference type="ARBA" id="ARBA00023004"/>
    </source>
</evidence>
<dbReference type="EnsemblMetazoa" id="MDOA012200-RB">
    <property type="protein sequence ID" value="MDOA012200-PB"/>
    <property type="gene ID" value="MDOA012200"/>
</dbReference>
<dbReference type="GO" id="GO:0016705">
    <property type="term" value="F:oxidoreductase activity, acting on paired donors, with incorporation or reduction of molecular oxygen"/>
    <property type="evidence" value="ECO:0007669"/>
    <property type="project" value="InterPro"/>
</dbReference>
<protein>
    <recommendedName>
        <fullName evidence="10">Cytochrome P450</fullName>
    </recommendedName>
</protein>
<keyword evidence="6 8" id="KW-0408">Iron</keyword>
<dbReference type="InterPro" id="IPR001128">
    <property type="entry name" value="Cyt_P450"/>
</dbReference>
<dbReference type="OrthoDB" id="3945418at2759"/>
<feature type="binding site" description="axial binding residue" evidence="8">
    <location>
        <position position="485"/>
    </location>
    <ligand>
        <name>heme</name>
        <dbReference type="ChEBI" id="CHEBI:30413"/>
    </ligand>
    <ligandPart>
        <name>Fe</name>
        <dbReference type="ChEBI" id="CHEBI:18248"/>
    </ligandPart>
</feature>
<evidence type="ECO:0008006" key="10">
    <source>
        <dbReference type="Google" id="ProtNLM"/>
    </source>
</evidence>
<dbReference type="eggNOG" id="KOG0159">
    <property type="taxonomic scope" value="Eukaryota"/>
</dbReference>
<proteinExistence type="inferred from homology"/>
<evidence type="ECO:0000256" key="1">
    <source>
        <dbReference type="ARBA" id="ARBA00001971"/>
    </source>
</evidence>
<evidence type="ECO:0000256" key="4">
    <source>
        <dbReference type="ARBA" id="ARBA00022723"/>
    </source>
</evidence>
<keyword evidence="7" id="KW-0503">Monooxygenase</keyword>
<dbReference type="InterPro" id="IPR036396">
    <property type="entry name" value="Cyt_P450_sf"/>
</dbReference>
<comment type="similarity">
    <text evidence="2">Belongs to the cytochrome P450 family.</text>
</comment>
<dbReference type="Gene3D" id="1.10.630.10">
    <property type="entry name" value="Cytochrome P450"/>
    <property type="match status" value="1"/>
</dbReference>
<organism evidence="9">
    <name type="scientific">Musca domestica</name>
    <name type="common">House fly</name>
    <dbReference type="NCBI Taxonomy" id="7370"/>
    <lineage>
        <taxon>Eukaryota</taxon>
        <taxon>Metazoa</taxon>
        <taxon>Ecdysozoa</taxon>
        <taxon>Arthropoda</taxon>
        <taxon>Hexapoda</taxon>
        <taxon>Insecta</taxon>
        <taxon>Pterygota</taxon>
        <taxon>Neoptera</taxon>
        <taxon>Endopterygota</taxon>
        <taxon>Diptera</taxon>
        <taxon>Brachycera</taxon>
        <taxon>Muscomorpha</taxon>
        <taxon>Muscoidea</taxon>
        <taxon>Muscidae</taxon>
        <taxon>Musca</taxon>
    </lineage>
</organism>
<dbReference type="VEuPathDB" id="VectorBase:MDOMA2_017623"/>
<evidence type="ECO:0000313" key="9">
    <source>
        <dbReference type="EnsemblMetazoa" id="MDOA012200-PB"/>
    </source>
</evidence>
<sequence>MLSSSTHKYRPGTLLMSKLGNFLKYLWLKILLALTEIRKYHSYGNKLVKFNVNAPNHQQQNHNQKKQLQHSNTLKKIPEVKGLPVVGTLFHLLAAGAAPKLHIYIDKRHRQYGDIFRERLGGTQDAIFVSSAHLMRSVFQHEGSYPRHPLPDAWILYNQEHNCQRGLFFMEGEEWFHNRRLLSRVLLSGNLNWMDWHVRQCTNKLIAKWKEDLLKVKESSGYECMLIDNVEQQLYRWSIDVVISVMFGTTASEKENADLHSAVTDFSQIVHKIFESSSKLMNFPPKIAKKYRMKIWTDFEDSVQRALSQGCRIIDMYLQLCSEYPDGLYGKLKESDTPLDMIKRLFVDLVIAAGDTTAFSSAWALYLLSKDNKLQHKIHEEQLDHSNVHDMPLVRGLVKETLRLYPVAPFIGRYLPEDAKIDKYFIKKDSLVLLSLYTAGRDPKHFPDPLEVMPERWLRDEHTGDYKGVYKPHASLPFAIGNRSCIGRKLALSQMQYLIAEITKNFKLSCENTTPIESILRLVTVPNQPLILGLCPRIT</sequence>
<dbReference type="GO" id="GO:0020037">
    <property type="term" value="F:heme binding"/>
    <property type="evidence" value="ECO:0007669"/>
    <property type="project" value="InterPro"/>
</dbReference>
<dbReference type="PANTHER" id="PTHR24279">
    <property type="entry name" value="CYTOCHROME P450"/>
    <property type="match status" value="1"/>
</dbReference>
<dbReference type="Pfam" id="PF00067">
    <property type="entry name" value="p450"/>
    <property type="match status" value="1"/>
</dbReference>
<dbReference type="InterPro" id="IPR002401">
    <property type="entry name" value="Cyt_P450_E_grp-I"/>
</dbReference>
<keyword evidence="4 8" id="KW-0479">Metal-binding</keyword>
<dbReference type="PANTHER" id="PTHR24279:SF120">
    <property type="entry name" value="CYTOCHROME P450"/>
    <property type="match status" value="1"/>
</dbReference>
<evidence type="ECO:0000256" key="5">
    <source>
        <dbReference type="ARBA" id="ARBA00023002"/>
    </source>
</evidence>
<comment type="cofactor">
    <cofactor evidence="1 8">
        <name>heme</name>
        <dbReference type="ChEBI" id="CHEBI:30413"/>
    </cofactor>
</comment>
<evidence type="ECO:0000256" key="2">
    <source>
        <dbReference type="ARBA" id="ARBA00010617"/>
    </source>
</evidence>
<dbReference type="InterPro" id="IPR050479">
    <property type="entry name" value="CYP11_CYP27_families"/>
</dbReference>
<dbReference type="STRING" id="7370.A0A1I8N6Z5"/>
<evidence type="ECO:0000256" key="8">
    <source>
        <dbReference type="PIRSR" id="PIRSR602401-1"/>
    </source>
</evidence>
<dbReference type="AlphaFoldDB" id="A0A1I8N6Z5"/>
<dbReference type="PRINTS" id="PR00385">
    <property type="entry name" value="P450"/>
</dbReference>
<accession>A0A1I8N6Z5</accession>
<dbReference type="SUPFAM" id="SSF48264">
    <property type="entry name" value="Cytochrome P450"/>
    <property type="match status" value="1"/>
</dbReference>
<dbReference type="GO" id="GO:0005506">
    <property type="term" value="F:iron ion binding"/>
    <property type="evidence" value="ECO:0007669"/>
    <property type="project" value="InterPro"/>
</dbReference>
<gene>
    <name evidence="9" type="primary">101901025</name>
</gene>
<dbReference type="GO" id="GO:0004497">
    <property type="term" value="F:monooxygenase activity"/>
    <property type="evidence" value="ECO:0007669"/>
    <property type="project" value="UniProtKB-KW"/>
</dbReference>
<keyword evidence="3 8" id="KW-0349">Heme</keyword>
<keyword evidence="5" id="KW-0560">Oxidoreductase</keyword>
<dbReference type="CDD" id="cd11054">
    <property type="entry name" value="CYP24A1-like"/>
    <property type="match status" value="1"/>
</dbReference>